<accession>A0A1W9KTU9</accession>
<organism evidence="1 2">
    <name type="scientific">Rhodoferax ferrireducens</name>
    <dbReference type="NCBI Taxonomy" id="192843"/>
    <lineage>
        <taxon>Bacteria</taxon>
        <taxon>Pseudomonadati</taxon>
        <taxon>Pseudomonadota</taxon>
        <taxon>Betaproteobacteria</taxon>
        <taxon>Burkholderiales</taxon>
        <taxon>Comamonadaceae</taxon>
        <taxon>Rhodoferax</taxon>
    </lineage>
</organism>
<evidence type="ECO:0000313" key="2">
    <source>
        <dbReference type="Proteomes" id="UP000192505"/>
    </source>
</evidence>
<protein>
    <submittedName>
        <fullName evidence="1">Uncharacterized protein</fullName>
    </submittedName>
</protein>
<dbReference type="Proteomes" id="UP000192505">
    <property type="component" value="Unassembled WGS sequence"/>
</dbReference>
<sequence>MELANLAVKLPWQKLGTRVVVRLLDLQGNRAWWGITLDERWLRASNGAVTVFDSLPAADRFLRLLKVERFTIGEHCQHALFVAGEAQEVYTLGDRCSTCDHARCSGGVQQDIFQCLQLTERRLLLNRTTRQDRQQVPLQSAPAPLLT</sequence>
<dbReference type="AlphaFoldDB" id="A0A1W9KTU9"/>
<evidence type="ECO:0000313" key="1">
    <source>
        <dbReference type="EMBL" id="OQW87451.1"/>
    </source>
</evidence>
<dbReference type="EMBL" id="MTEI01000008">
    <property type="protein sequence ID" value="OQW87451.1"/>
    <property type="molecule type" value="Genomic_DNA"/>
</dbReference>
<comment type="caution">
    <text evidence="1">The sequence shown here is derived from an EMBL/GenBank/DDBJ whole genome shotgun (WGS) entry which is preliminary data.</text>
</comment>
<gene>
    <name evidence="1" type="ORF">BWK72_12985</name>
</gene>
<name>A0A1W9KTU9_9BURK</name>
<reference evidence="1 2" key="1">
    <citation type="submission" date="2017-01" db="EMBL/GenBank/DDBJ databases">
        <title>Novel large sulfur bacteria in the metagenomes of groundwater-fed chemosynthetic microbial mats in the Lake Huron basin.</title>
        <authorList>
            <person name="Sharrar A.M."/>
            <person name="Flood B.E."/>
            <person name="Bailey J.V."/>
            <person name="Jones D.S."/>
            <person name="Biddanda B."/>
            <person name="Ruberg S.A."/>
            <person name="Marcus D.N."/>
            <person name="Dick G.J."/>
        </authorList>
    </citation>
    <scope>NUCLEOTIDE SEQUENCE [LARGE SCALE GENOMIC DNA]</scope>
    <source>
        <strain evidence="1">A7</strain>
    </source>
</reference>
<proteinExistence type="predicted"/>